<organism evidence="1 2">
    <name type="scientific">Candidatus Vogelbacteria bacterium CG10_big_fil_rev_8_21_14_0_10_51_16</name>
    <dbReference type="NCBI Taxonomy" id="1975045"/>
    <lineage>
        <taxon>Bacteria</taxon>
        <taxon>Candidatus Vogeliibacteriota</taxon>
    </lineage>
</organism>
<accession>A0A2H0RD45</accession>
<name>A0A2H0RD45_9BACT</name>
<gene>
    <name evidence="1" type="ORF">COV10_04360</name>
</gene>
<dbReference type="AlphaFoldDB" id="A0A2H0RD45"/>
<dbReference type="Pfam" id="PF00300">
    <property type="entry name" value="His_Phos_1"/>
    <property type="match status" value="1"/>
</dbReference>
<dbReference type="EMBL" id="PCYI01000029">
    <property type="protein sequence ID" value="PIR44459.1"/>
    <property type="molecule type" value="Genomic_DNA"/>
</dbReference>
<evidence type="ECO:0000313" key="1">
    <source>
        <dbReference type="EMBL" id="PIR44459.1"/>
    </source>
</evidence>
<reference evidence="1 2" key="1">
    <citation type="submission" date="2017-09" db="EMBL/GenBank/DDBJ databases">
        <title>Depth-based differentiation of microbial function through sediment-hosted aquifers and enrichment of novel symbionts in the deep terrestrial subsurface.</title>
        <authorList>
            <person name="Probst A.J."/>
            <person name="Ladd B."/>
            <person name="Jarett J.K."/>
            <person name="Geller-Mcgrath D.E."/>
            <person name="Sieber C.M."/>
            <person name="Emerson J.B."/>
            <person name="Anantharaman K."/>
            <person name="Thomas B.C."/>
            <person name="Malmstrom R."/>
            <person name="Stieglmeier M."/>
            <person name="Klingl A."/>
            <person name="Woyke T."/>
            <person name="Ryan C.M."/>
            <person name="Banfield J.F."/>
        </authorList>
    </citation>
    <scope>NUCLEOTIDE SEQUENCE [LARGE SCALE GENOMIC DNA]</scope>
    <source>
        <strain evidence="1">CG10_big_fil_rev_8_21_14_0_10_51_16</strain>
    </source>
</reference>
<dbReference type="SUPFAM" id="SSF53254">
    <property type="entry name" value="Phosphoglycerate mutase-like"/>
    <property type="match status" value="1"/>
</dbReference>
<comment type="caution">
    <text evidence="1">The sequence shown here is derived from an EMBL/GenBank/DDBJ whole genome shotgun (WGS) entry which is preliminary data.</text>
</comment>
<dbReference type="InterPro" id="IPR029033">
    <property type="entry name" value="His_PPase_superfam"/>
</dbReference>
<evidence type="ECO:0008006" key="3">
    <source>
        <dbReference type="Google" id="ProtNLM"/>
    </source>
</evidence>
<dbReference type="Proteomes" id="UP000228767">
    <property type="component" value="Unassembled WGS sequence"/>
</dbReference>
<protein>
    <recommendedName>
        <fullName evidence="3">Histidine phosphatase family protein</fullName>
    </recommendedName>
</protein>
<dbReference type="Gene3D" id="3.40.50.1240">
    <property type="entry name" value="Phosphoglycerate mutase-like"/>
    <property type="match status" value="1"/>
</dbReference>
<dbReference type="InterPro" id="IPR013078">
    <property type="entry name" value="His_Pase_superF_clade-1"/>
</dbReference>
<sequence>MERNPIERPKTPESERHNVRVTLFRHGMAKYEQGKVAVSEANDLTDEGRNLVREQAERLADELGQDEEITIWSSPMGRTLETATIVADVLREKGFEIRMKKSTDNTEVPPSAEDTIRVFEALEEVRGLDIGLFSALVDGKLYALEDGTEVMFDKSKTNPDNLSFQDYYYRGGYKKYLQSGENVPAEVQASLNSLEEEADIHHRFDRNVDRVSKAQSDKKQRVIIVTHHVTMKDYTENQVRPADYINLD</sequence>
<evidence type="ECO:0000313" key="2">
    <source>
        <dbReference type="Proteomes" id="UP000228767"/>
    </source>
</evidence>
<dbReference type="CDD" id="cd07067">
    <property type="entry name" value="HP_PGM_like"/>
    <property type="match status" value="1"/>
</dbReference>
<proteinExistence type="predicted"/>